<evidence type="ECO:0000256" key="3">
    <source>
        <dbReference type="ARBA" id="ARBA00022692"/>
    </source>
</evidence>
<feature type="domain" description="Major facilitator superfamily (MFS) profile" evidence="7">
    <location>
        <begin position="1"/>
        <end position="88"/>
    </location>
</feature>
<reference evidence="8 9" key="1">
    <citation type="journal article" date="2014" name="Genome Biol. Evol.">
        <title>Comparative genomics and transcriptomics analyses reveal divergent lifestyle features of nematode endoparasitic fungus Hirsutella minnesotensis.</title>
        <authorList>
            <person name="Lai Y."/>
            <person name="Liu K."/>
            <person name="Zhang X."/>
            <person name="Zhang X."/>
            <person name="Li K."/>
            <person name="Wang N."/>
            <person name="Shu C."/>
            <person name="Wu Y."/>
            <person name="Wang C."/>
            <person name="Bushley K.E."/>
            <person name="Xiang M."/>
            <person name="Liu X."/>
        </authorList>
    </citation>
    <scope>NUCLEOTIDE SEQUENCE [LARGE SCALE GENOMIC DNA]</scope>
    <source>
        <strain evidence="8 9">3608</strain>
    </source>
</reference>
<dbReference type="GO" id="GO:0005351">
    <property type="term" value="F:carbohydrate:proton symporter activity"/>
    <property type="evidence" value="ECO:0007669"/>
    <property type="project" value="TreeGrafter"/>
</dbReference>
<comment type="subcellular location">
    <subcellularLocation>
        <location evidence="1">Membrane</location>
        <topology evidence="1">Multi-pass membrane protein</topology>
    </subcellularLocation>
</comment>
<dbReference type="OrthoDB" id="508119at2759"/>
<dbReference type="InterPro" id="IPR005828">
    <property type="entry name" value="MFS_sugar_transport-like"/>
</dbReference>
<dbReference type="InterPro" id="IPR036259">
    <property type="entry name" value="MFS_trans_sf"/>
</dbReference>
<keyword evidence="5 6" id="KW-0472">Membrane</keyword>
<evidence type="ECO:0000256" key="4">
    <source>
        <dbReference type="ARBA" id="ARBA00022989"/>
    </source>
</evidence>
<dbReference type="AlphaFoldDB" id="A0A0F8A2Z7"/>
<comment type="similarity">
    <text evidence="2">Belongs to the major facilitator superfamily. Sugar transporter (TC 2.A.1.1) family.</text>
</comment>
<dbReference type="InterPro" id="IPR050360">
    <property type="entry name" value="MFS_Sugar_Transporters"/>
</dbReference>
<keyword evidence="4 6" id="KW-1133">Transmembrane helix</keyword>
<dbReference type="PROSITE" id="PS50850">
    <property type="entry name" value="MFS"/>
    <property type="match status" value="1"/>
</dbReference>
<evidence type="ECO:0000256" key="1">
    <source>
        <dbReference type="ARBA" id="ARBA00004141"/>
    </source>
</evidence>
<dbReference type="PANTHER" id="PTHR48022:SF42">
    <property type="entry name" value="MAJOR FACILITATOR SUPERFAMILY (MFS) PROFILE DOMAIN-CONTAINING PROTEIN"/>
    <property type="match status" value="1"/>
</dbReference>
<evidence type="ECO:0000256" key="2">
    <source>
        <dbReference type="ARBA" id="ARBA00010992"/>
    </source>
</evidence>
<evidence type="ECO:0000259" key="7">
    <source>
        <dbReference type="PROSITE" id="PS50850"/>
    </source>
</evidence>
<evidence type="ECO:0000313" key="8">
    <source>
        <dbReference type="EMBL" id="KJZ70949.1"/>
    </source>
</evidence>
<sequence>MMCVYLYGLIYCASWQGITWVYCSEIFPIDIRMLCTAITTADQWFWSFLISRTTPYMITSLGYGTYMLFGALMIAMGFWAFFFIPETKGKYREELPQGTTLLTKLAGLTLEDMDRLFMQSTCKTVWLALVQRRSMQDVLKEHRAAVPVISREKKT</sequence>
<evidence type="ECO:0000256" key="5">
    <source>
        <dbReference type="ARBA" id="ARBA00023136"/>
    </source>
</evidence>
<dbReference type="GO" id="GO:0016020">
    <property type="term" value="C:membrane"/>
    <property type="evidence" value="ECO:0007669"/>
    <property type="project" value="UniProtKB-SubCell"/>
</dbReference>
<dbReference type="Proteomes" id="UP000054481">
    <property type="component" value="Unassembled WGS sequence"/>
</dbReference>
<protein>
    <recommendedName>
        <fullName evidence="7">Major facilitator superfamily (MFS) profile domain-containing protein</fullName>
    </recommendedName>
</protein>
<dbReference type="EMBL" id="KQ030598">
    <property type="protein sequence ID" value="KJZ70949.1"/>
    <property type="molecule type" value="Genomic_DNA"/>
</dbReference>
<accession>A0A0F8A2Z7</accession>
<evidence type="ECO:0000313" key="9">
    <source>
        <dbReference type="Proteomes" id="UP000054481"/>
    </source>
</evidence>
<dbReference type="InterPro" id="IPR020846">
    <property type="entry name" value="MFS_dom"/>
</dbReference>
<dbReference type="Gene3D" id="1.20.1250.20">
    <property type="entry name" value="MFS general substrate transporter like domains"/>
    <property type="match status" value="1"/>
</dbReference>
<keyword evidence="9" id="KW-1185">Reference proteome</keyword>
<name>A0A0F8A2Z7_9HYPO</name>
<dbReference type="PANTHER" id="PTHR48022">
    <property type="entry name" value="PLASTIDIC GLUCOSE TRANSPORTER 4"/>
    <property type="match status" value="1"/>
</dbReference>
<gene>
    <name evidence="8" type="ORF">HIM_09653</name>
</gene>
<organism evidence="8 9">
    <name type="scientific">Hirsutella minnesotensis 3608</name>
    <dbReference type="NCBI Taxonomy" id="1043627"/>
    <lineage>
        <taxon>Eukaryota</taxon>
        <taxon>Fungi</taxon>
        <taxon>Dikarya</taxon>
        <taxon>Ascomycota</taxon>
        <taxon>Pezizomycotina</taxon>
        <taxon>Sordariomycetes</taxon>
        <taxon>Hypocreomycetidae</taxon>
        <taxon>Hypocreales</taxon>
        <taxon>Ophiocordycipitaceae</taxon>
        <taxon>Hirsutella</taxon>
    </lineage>
</organism>
<evidence type="ECO:0000256" key="6">
    <source>
        <dbReference type="SAM" id="Phobius"/>
    </source>
</evidence>
<dbReference type="Pfam" id="PF00083">
    <property type="entry name" value="Sugar_tr"/>
    <property type="match status" value="1"/>
</dbReference>
<feature type="transmembrane region" description="Helical" evidence="6">
    <location>
        <begin position="63"/>
        <end position="84"/>
    </location>
</feature>
<proteinExistence type="inferred from homology"/>
<keyword evidence="3 6" id="KW-0812">Transmembrane</keyword>
<dbReference type="SUPFAM" id="SSF103473">
    <property type="entry name" value="MFS general substrate transporter"/>
    <property type="match status" value="1"/>
</dbReference>